<dbReference type="CDD" id="cd19545">
    <property type="entry name" value="FUM14_C_NRPS-like"/>
    <property type="match status" value="1"/>
</dbReference>
<feature type="domain" description="Carrier" evidence="7">
    <location>
        <begin position="4243"/>
        <end position="4319"/>
    </location>
</feature>
<dbReference type="InterPro" id="IPR042099">
    <property type="entry name" value="ANL_N_sf"/>
</dbReference>
<evidence type="ECO:0000313" key="8">
    <source>
        <dbReference type="EMBL" id="EPS32203.1"/>
    </source>
</evidence>
<dbReference type="Gene3D" id="3.40.50.12780">
    <property type="entry name" value="N-terminal domain of ligase-like"/>
    <property type="match status" value="3"/>
</dbReference>
<dbReference type="FunFam" id="3.40.50.12780:FF:000014">
    <property type="entry name" value="Nonribosomal peptide synthetase 1"/>
    <property type="match status" value="3"/>
</dbReference>
<dbReference type="FunFam" id="3.30.559.30:FF:000005">
    <property type="entry name" value="Nonribosomal peptide synthase Pes1"/>
    <property type="match status" value="1"/>
</dbReference>
<keyword evidence="2" id="KW-0597">Phosphoprotein</keyword>
<dbReference type="InterPro" id="IPR020806">
    <property type="entry name" value="PKS_PP-bd"/>
</dbReference>
<dbReference type="CDD" id="cd05918">
    <property type="entry name" value="A_NRPS_SidN3_like"/>
    <property type="match status" value="4"/>
</dbReference>
<dbReference type="PROSITE" id="PS00455">
    <property type="entry name" value="AMP_BINDING"/>
    <property type="match status" value="1"/>
</dbReference>
<keyword evidence="1" id="KW-0596">Phosphopantetheine</keyword>
<dbReference type="InterPro" id="IPR036736">
    <property type="entry name" value="ACP-like_sf"/>
</dbReference>
<evidence type="ECO:0000259" key="7">
    <source>
        <dbReference type="PROSITE" id="PS50075"/>
    </source>
</evidence>
<evidence type="ECO:0000256" key="1">
    <source>
        <dbReference type="ARBA" id="ARBA00022450"/>
    </source>
</evidence>
<dbReference type="FunFam" id="3.30.559.10:FF:000031">
    <property type="entry name" value="Nonribosomal peptide synthase Pes1"/>
    <property type="match status" value="1"/>
</dbReference>
<feature type="region of interest" description="Disordered" evidence="6">
    <location>
        <begin position="5420"/>
        <end position="5439"/>
    </location>
</feature>
<reference evidence="8 9" key="1">
    <citation type="journal article" date="2013" name="PLoS ONE">
        <title>Genomic and secretomic analyses reveal unique features of the lignocellulolytic enzyme system of Penicillium decumbens.</title>
        <authorList>
            <person name="Liu G."/>
            <person name="Zhang L."/>
            <person name="Wei X."/>
            <person name="Zou G."/>
            <person name="Qin Y."/>
            <person name="Ma L."/>
            <person name="Li J."/>
            <person name="Zheng H."/>
            <person name="Wang S."/>
            <person name="Wang C."/>
            <person name="Xun L."/>
            <person name="Zhao G.-P."/>
            <person name="Zhou Z."/>
            <person name="Qu Y."/>
        </authorList>
    </citation>
    <scope>NUCLEOTIDE SEQUENCE [LARGE SCALE GENOMIC DNA]</scope>
    <source>
        <strain evidence="9">114-2 / CGMCC 5302</strain>
    </source>
</reference>
<comment type="similarity">
    <text evidence="5">Belongs to the NRP synthetase family.</text>
</comment>
<sequence>MANTSSHCYLPRFAPAVDGHKRLVSMKTKPTPSQHAQLLTAWQEGRLGSVMQATWAMVLQYYIRSEHICFGYQHIDGDSVSSRHPMPRPATTNLDTFKMSIQEDDSIRTILDKAQAQSDEISQQRETGNGQEASEGGILPFNTILMLRTYRKANDMASSPISQQPILATALPDQCLVRLHVKVLRRDISIFLEWRNGDMSGEQMTSVAQAFEQILTLVLSAEDIAISKLNLFSENDMKRIRQWNSETPKLHDRTIHDAIHDQVLSGPSREAVSAWDGSLTFGELDSLATKLAYHLRMQGVGPEARVALCFDKSKWNIVAMLGVMKAGGAFVPLDPTHPTSRLQHLIESVKAEIVLCSPSRAESLRDAGDTIISLCADTLDELPEPAVDVDLASGVTSQNAAYVLFTSGSTGEPKGTLLEHRAFLSSAMAHGPRLHIYRETRALQFAAHTFDASLAESLTPLIHGACVCIPSEEQRLNDIVGFINEHRVDHACFTPSFIGFIEIETVPGLKSLVLAGEAMSQSQLATWSRIQLINGYGPTEASVASVLNSSVSPTTDCKDIGLPVGVRAWLVDPENHNQLVPVGCPGELLLEGPTLARCYVNNPEKTNDSFIYDPTWVNLDPAGGSHRRFYKTGDLVRYNSDTGALNYIGRKDTQVKVHGQRIELGEIENQLNKDNIVSHCCVLFPKTGFSKGRLAAVIACAGLSAERSETDLEPLRLLSVAEKARIIPGIRERLSTRLPTYMVPPIWLCVEAMPLLPSGKLDRKGIAGWVTNLEQDPDVVAASSVPEALRPQTHPTNEKEEALVAIFSRVLNLPQTHVNLDESFLSMGGDSIAAMTCIGMCKKNGLSLSVQDVLRSKSVREMASRARAIDHTAVYDEAVDVPFNLSPIQALHYGVREEGQGHFNQGIFTRLNKPLSAKELRQAIESLVSHHSMLRARFEDSGFGTASKQRITEDVKGSYRLRTTSVTTIEETKPFVAGSQTCINAFTGPLLAADYFVVGKDSPIHVLSMTAHHLVVDIVSWRIILEDLEDLLLNPGKDLSVNASLPFQNWCKMQEQHCHALVEEGKAATDPLPEIDFGYWGLTNKQTKYGDVDCASFEIDSQLSRKIMMECHDTLSTEPIDVFLAAMLHSFGRSFTDRPLPTIYNEGHGREVWDSSIDISHTVGWFTILQPVFVANHRSSGAIDTLVQVKDLRRRVSDNGRADFAIRALQLGDKGGSEHPHPFEMSFNYVGQHRDLQRTDGLFQLVDQMAGEAGRGSDAADFGKDTPRFGLFEISAMVVSGRIRFTFSFNRFMRHQDRIRDWVSNCRQELISLADQLTILPPRPTLSTYPMLSLTYDNLDKMLSQKLPAIGVSSADMIEDIYPCSRMQQGILLGQSRDTSFYAVHDTFEICGTGSTRPNVDRLIDAWGRVVAHHGMFRTIFVEGLTPREPLCQVVLKEYNLVPTMLFSTAENDVLETFDAQSPKDYRDKTPAYRFTICETPGQRLFCRIELSHAAMDGNSISILMRDLQLAYAGRLEESRRPLFKDYISYLRDAPHKPSLQYWRSYLSGARPCMFPSLTDGKKSTEKSLHSVPVNFEALSQLQKTCEQQGITLSNVFNAAWGLTLRLFSGSDDVCFSYMASLRDVPVDGVQWVIGPVINLMICRMKITPSSRLIDVLEQIQNDYVESLPYRHSSLIDIQHALALSDASLFNSGVSYRRLPNTRDVLSTDIECVEVGSIHDPAEFPVFVNIEATDTQAKIDLNYWTTHLSDVQATNVANTYVRCLEMIMTESNTSVSQLDCVSALNKAQIRKWNTKMSPKSVDQCAYEVIQKMARSQPNCLAVAGWDGDLTFSKLDQFSSRLASYLVTFGVGPGSLIPICFDKSVWNVVSMLAVMKAGGGCIPIDGTATVGLIEQWVLDHSVQVALASPEKSHILDEVIPYVVPVSESLLEYLNDEPLPLTAAYSDPAYVAFTSGTSCRARGVVLEHREIMTRAEAFASSLGLSDSSRTLQFAAHTSDLFLLEVFGTFSCGGCLCIPADIEQSNLAASISVLDATVVCMTPTIARLLNPRDISSLNTLAFVGEVSSQSLLQMWASDHIERHIFFGNTEASSASFHCRVSDETVEGCLGFVVSGVPWVVDPTNHNALVPIGAVGELAVEGPIVARRYLTGAQENESEFFENPAWASTFHNPQYRKFHKTGDLVRYNADGSLLFLGRKTASSKTSDFLDVSQFIEKFFDMKRISVVDRVAVGEESQPVAVAFISPLQSSVDSTSVALITESTPDMKSMAMSLHSQLASHYPTNKVPSFYVPVSSIPLTPFGKLNHQVLRSQLQTLDGSHWQSFNIKNLAKNYSVDTPSTSHESWDSRIKFWKEYLDGLEPCNFPSLSHEAGSQETFTSTLKISAPKLHAFSKVPGLSVRIILQTAWAIVLRCYTGSDDVCFGISNDGDNISTSVCRYQLNDGLTLSQLFQTCQAELDKASENHASISELQNELGFNDIAFFNSHLAYHTTSAVSSDKITSSDLADACKIIVTAVVCEDTANVHFSFSCSIITPSQASYVVDTFDHILDEITCNWSEQQTLSNLDLLPERSIRQIRDWNSFQPPRVEKCADDLIKQQALLHPRAEAICSWDKNFTFGQLEIVAGRLGRYLTNLRVKPEVFVVLCFEKSAWAVVAQVAVLKAGGAFVSIDPTHPEARMKTLIDEIGADIVLCSPSLQPKLSKLCKKAFAVSQKSISQLPESPLALTPVRPSPHNAAYAIFTSGTTGKPKATVVEHIGLSTTAMAMMNALHMDSQTRALQFSNYTFDVSVMEILMVLMTGGCVCVPSEEERMNNLVGAVHRMNVNYLATPPAIMNTLDPKSVPKLKTIITGGEKMPSYHIDRWHDRFVVNAYGPSEAAVCATTGVKVDWEGNRVNDDPTSIGVAVNCRIWIVDPNNYNRLLPVGAVGEMLLEGSTISRGYLGNPEKTKAVFVEDPEWSRRDDLADLFKRKYRMYRTGDLARYNPDGSFSFISRKDTQIKFNGQRIELEEIEQQCVSCLPEGAQVAVDVVVPQERSVAKSLAAFFTVYDHDSFQGGSSNEFAPTIQGADPLLLPISISNMDTIQKLKSSLPDLLPQSIMPRLFFPLRNLPFTSSAKIDRRRLRAMVQTLPADILKSYVTFKTTSGDEVLCSNGVDVKLRELWERTLDLKPGSVSNDDSFFALGGDSFTAMNLVGAAQAEGISLTVATIFKNPVLGAMAQACSVTADMGSSGPLSVKPFSLVPSSANLESLLDEISDACGLQRDAIEDVYPCSAVQEGLLTMSIKQQGAYVAQPAFRLAQGADLARFKHAWEQTVDDLEILRTRILHTEAMKFTQVVVKHAPIDWIYASSFEELPHDCINLPKHEGAPLTGYAIVQPPQSSPCYFVWFVHHSLYDGSSIPLVYRRFEENYKMLQTKAPAASYNLFIDYLVHKDMDESDKFWKEYLAGISATPFPQTKNPMPDALRAGNTQHHTIEISRPSDSVEFTVPVLLRAAWALVLSTHSGTGDICFGETLSGRNIDLPGVGDIAGPVLSTVPTRILVNQDMPIAEFLNHINQSTSDMIPHLHSGLQRIRAINQDTSAACGFQNLLVIQSAHGQLDSNIWVDEEVKTSEDFFTHPLVIECGISKNHVNFTVHHDELVINGWQSKHLAEQFGHVLRQLISTPKTSSDKLKSIEMISPEEKQEVARWNQRDIPSVDRCVHDYIEEMSLQTPNAPAVCAWDQELTYKEFWEAASSFANYLVSRGVGPEVFVPVCLDKSAWAMVTLISILIAGGGYVPLDPHHPVSRHEEILKDVGATMILCTPSYSNRYRQIVKTVIPVSKDTLRAYGSLNTSNSIRRKVTHANMAYTLFTSGSTGRAKGIVVEHRNAVSSIMAFGPMTLMGPKSRVFQFASLTFDAAIMETLAVLMLGGCICVPNEDERLNDVAGAIRRLNVTWTFLTPSIASIIEPSSVPSLKILVVGGEKMSQEVITKWANLVHLMNGYGPTETVVFAVVDTAVASSRDPARIGYGIPCTLTWIVDAEDHNRLAPLGAVGELALEGPALAREYLKNPEKNAEAFIIDPAWVEDFPTSSASSRRIYKTGDLCYYNPDGSIEYISRKDHQIKLHGQRMELGEIEHRLSEHAAVRHAVVILPKVGPLKQRLVAVLSVSASATDNKLISDKACELVEMGEMQNGGLDKLVNIQKTLESQLPVYMVPQTWALVKKLPMLVSGKLDRKKIAAWLESIDDDSYERIMQDFDNMKRGVVQNSGPTQEKEGPVKILREIVSQVLNMSLQKVNLERSFVSLGGDSITGMAVISKARRQSLVVTLNDILQSKSVKELAQAAQARTPASTRQQEKAGEGFELSPIQRLYTGSSNFFKGEARFNQSITVRIARRVEGEVLRRAINAVTSHHAMLHARIYKHEGNWQQKIVADVDDSYRFRVHSVNDTRAMIPKIADSQNCLDPFNGPIFAADLFNLETGGQVLFLVAHHMNIDMVSWRIILQDLEEFIVSGSLSDEKALSFQTWCALQADRAKTHDADLSLPFSTKSADLGYWGMAGVANQYGDLQMDSFTLNEETTRILLDDCHQAFGTDTVDILLTAIIRSFKRVFTDRDVPTIYNEGHGRESWDASIDLSRTVGWFTTMTPLVIAEKEGDLVDIVKRVKDTRRRIVDNGRPYFARSLLQCGQSSSEDFEVPMEILFNYLGKLQQLERADSLFRHHGETIVKSSDFGTAGDMGPETTRFALFELSAIVVKDCLNVSFAYSRKMSHKLSIQNWIRQCKQTLEVEVSILKNTPPEPTLSDYPLLPVDYSNLRTLSTLTFRKLGIRSKDEVEDIYPCSPMQEGLLLSQLRDPSAYMFHTIFEIKDARSGKVDHERLANSWQLLVDRHPVLRTVFIDSTYSGGSFDQLVLHDISDNVLRVECLDSQAEQKLKSISLRDLNAMRPAKLSHQFTVCRTSAGRVVVKIEINHAIIDGGGVDVLLRDLALAYDGRLPEGSGPKFSDYIQFIRSQSQQSALAHWKAYLTGVHPCHVKFATSLRQKRQLKGVLMEFSRYPELLKFCEQTSVTLANLTLSAWAIVLRDLTRSDDVCFGYLSAGRDAPVNGIQDMVGIFINMLCCRVNFSGHQTLSDISKKVNGDYIRSIPHQSCSLASIQHELGRQGQSLFNTTLSIQNHGVGTNSKEKGLTFHLQHAHDPSEYAVTVNVDISRGSEGIMLRYWNDLVSDDQAQCMVDSIAKVFDGFIDSPSATISSLRLEASMVDDHASDWAVSQSTLNEKSRMGTDIFDDAAIQKLVDSRVHEIIGQMVREGKLMVPHSQQQISAPVDDVEDETESSYKLDRMRGTADDSGVCSASSRSSEDGLGIHLERKLWTLWSTALGISPNVVRHQDSFFKLGGDSITAMKMVSAAREEGLILTVADVFNNPVFEDMLATVRAASATQRILDVDLKPVSKDVESFNDSKPTTLAPSPSSDSISVLRSIKTVDDLSVQNGICPKIGVFKGGIADVLPVTDFQAMSLTATLFKSRWMLNYFFLEGNGPLDLRRLRESCLKVVDAFDILRTVFVCFHDQFYQVVLRKIRPSIFVYETDRGMDEFTMSLQQRDREYGPREGEQYVQFYVVKKKSSDEHRIMIRLSHTQYDGVCLSKIMSAIKLGYEGSPLPPVTPFASYLRQLPGTIGPDHYNHWANLLKDSQMTQVVRRKGTTMFQNIGAFAEIRKNIEIPPLALGNITIATVMQAAWAITLAKLSAQSDVVFGLTISGRNATVPGIESTVGPCVNVIPVRVKFDEKWTGLELFRYLQNQQISNMPYESLGFREIIKQCTDWPAWTYFTTSVFHQNVDYEGSLELDNIKYRMGGAGVNDNFADLTLVSRPADDKSLSVTLGYSEKGPIVPAFASKVLDMVCEIVQSLIANPSTALPSPSMLRTLPPQVVDDLPWSTDEHFLSSHLKTRSIAELLVHSDVLSRSWSQVLPNRASNHPDGALAEDERLGQPSFQLDSSFFDLGGDIFNMAQVTWLLEQEGLKVCLEDLLEHPSFLGQMAVLALHNNKYKEQPSSALATGAIAADPVAINRVEKKKTWEKAVTIARKLARRSTVIPSNA</sequence>
<dbReference type="InterPro" id="IPR001242">
    <property type="entry name" value="Condensation_dom"/>
</dbReference>
<dbReference type="Pfam" id="PF00550">
    <property type="entry name" value="PP-binding"/>
    <property type="match status" value="4"/>
</dbReference>
<evidence type="ECO:0000256" key="3">
    <source>
        <dbReference type="ARBA" id="ARBA00022598"/>
    </source>
</evidence>
<dbReference type="GO" id="GO:0031177">
    <property type="term" value="F:phosphopantetheine binding"/>
    <property type="evidence" value="ECO:0007669"/>
    <property type="project" value="InterPro"/>
</dbReference>
<dbReference type="FunFam" id="3.30.559.10:FF:000016">
    <property type="entry name" value="Nonribosomal peptide synthase Pes1"/>
    <property type="match status" value="2"/>
</dbReference>
<dbReference type="NCBIfam" id="NF003417">
    <property type="entry name" value="PRK04813.1"/>
    <property type="match status" value="4"/>
</dbReference>
<feature type="domain" description="Carrier" evidence="7">
    <location>
        <begin position="3142"/>
        <end position="3218"/>
    </location>
</feature>
<dbReference type="FunFam" id="3.30.559.10:FF:000017">
    <property type="entry name" value="Nonribosomal peptide synthase Pes1"/>
    <property type="match status" value="2"/>
</dbReference>
<keyword evidence="3" id="KW-0436">Ligase</keyword>
<dbReference type="CDD" id="cd19542">
    <property type="entry name" value="CT_NRPS-like"/>
    <property type="match status" value="3"/>
</dbReference>
<dbReference type="eggNOG" id="KOG1178">
    <property type="taxonomic scope" value="Eukaryota"/>
</dbReference>
<dbReference type="Gene3D" id="1.10.1200.10">
    <property type="entry name" value="ACP-like"/>
    <property type="match status" value="5"/>
</dbReference>
<organism evidence="8 9">
    <name type="scientific">Penicillium oxalicum (strain 114-2 / CGMCC 5302)</name>
    <name type="common">Penicillium decumbens</name>
    <dbReference type="NCBI Taxonomy" id="933388"/>
    <lineage>
        <taxon>Eukaryota</taxon>
        <taxon>Fungi</taxon>
        <taxon>Dikarya</taxon>
        <taxon>Ascomycota</taxon>
        <taxon>Pezizomycotina</taxon>
        <taxon>Eurotiomycetes</taxon>
        <taxon>Eurotiomycetidae</taxon>
        <taxon>Eurotiales</taxon>
        <taxon>Aspergillaceae</taxon>
        <taxon>Penicillium</taxon>
    </lineage>
</organism>
<dbReference type="PhylomeDB" id="S8B0C1"/>
<dbReference type="Gene3D" id="3.30.559.30">
    <property type="entry name" value="Nonribosomal peptide synthetase, condensation domain"/>
    <property type="match status" value="8"/>
</dbReference>
<dbReference type="InterPro" id="IPR006162">
    <property type="entry name" value="Ppantetheine_attach_site"/>
</dbReference>
<dbReference type="PANTHER" id="PTHR45398:SF1">
    <property type="entry name" value="ENZYME, PUTATIVE (JCVI)-RELATED"/>
    <property type="match status" value="1"/>
</dbReference>
<dbReference type="Gene3D" id="3.30.559.10">
    <property type="entry name" value="Chloramphenicol acetyltransferase-like domain"/>
    <property type="match status" value="6"/>
</dbReference>
<dbReference type="InterPro" id="IPR009081">
    <property type="entry name" value="PP-bd_ACP"/>
</dbReference>
<dbReference type="FunFam" id="3.30.300.30:FF:000015">
    <property type="entry name" value="Nonribosomal peptide synthase SidD"/>
    <property type="match status" value="3"/>
</dbReference>
<dbReference type="FunFam" id="3.40.50.980:FF:000001">
    <property type="entry name" value="Non-ribosomal peptide synthetase"/>
    <property type="match status" value="1"/>
</dbReference>
<dbReference type="FunFam" id="3.30.559.30:FF:000002">
    <property type="entry name" value="Nonribosomal peptide synthase Pes1"/>
    <property type="match status" value="2"/>
</dbReference>
<accession>S8B0C1</accession>
<dbReference type="HOGENOM" id="CLU_000022_60_6_1"/>
<dbReference type="Proteomes" id="UP000019376">
    <property type="component" value="Unassembled WGS sequence"/>
</dbReference>
<gene>
    <name evidence="8" type="ORF">PDE_07163</name>
</gene>
<dbReference type="InterPro" id="IPR000873">
    <property type="entry name" value="AMP-dep_synth/lig_dom"/>
</dbReference>
<dbReference type="FunFam" id="1.10.1200.10:FF:000005">
    <property type="entry name" value="Nonribosomal peptide synthetase 1"/>
    <property type="match status" value="1"/>
</dbReference>
<dbReference type="SUPFAM" id="SSF56801">
    <property type="entry name" value="Acetyl-CoA synthetase-like"/>
    <property type="match status" value="4"/>
</dbReference>
<dbReference type="STRING" id="933388.S8B0C1"/>
<dbReference type="Pfam" id="PF00668">
    <property type="entry name" value="Condensation"/>
    <property type="match status" value="6"/>
</dbReference>
<dbReference type="FunFam" id="3.30.559.30:FF:000003">
    <property type="entry name" value="Nonribosomal peptide synthase SidD"/>
    <property type="match status" value="1"/>
</dbReference>
<dbReference type="PROSITE" id="PS00012">
    <property type="entry name" value="PHOSPHOPANTETHEINE"/>
    <property type="match status" value="2"/>
</dbReference>
<dbReference type="InterPro" id="IPR020845">
    <property type="entry name" value="AMP-binding_CS"/>
</dbReference>
<dbReference type="OrthoDB" id="416786at2759"/>
<keyword evidence="4" id="KW-0677">Repeat</keyword>
<dbReference type="Gene3D" id="2.30.38.10">
    <property type="entry name" value="Luciferase, Domain 3"/>
    <property type="match status" value="1"/>
</dbReference>
<dbReference type="SUPFAM" id="SSF47336">
    <property type="entry name" value="ACP-like"/>
    <property type="match status" value="5"/>
</dbReference>
<evidence type="ECO:0000256" key="2">
    <source>
        <dbReference type="ARBA" id="ARBA00022553"/>
    </source>
</evidence>
<dbReference type="GO" id="GO:0044550">
    <property type="term" value="P:secondary metabolite biosynthetic process"/>
    <property type="evidence" value="ECO:0007669"/>
    <property type="project" value="UniProtKB-ARBA"/>
</dbReference>
<feature type="domain" description="Carrier" evidence="7">
    <location>
        <begin position="5328"/>
        <end position="5404"/>
    </location>
</feature>
<dbReference type="InterPro" id="IPR010071">
    <property type="entry name" value="AA_adenyl_dom"/>
</dbReference>
<dbReference type="Pfam" id="PF00501">
    <property type="entry name" value="AMP-binding"/>
    <property type="match status" value="4"/>
</dbReference>
<dbReference type="Gene3D" id="3.40.50.980">
    <property type="match status" value="2"/>
</dbReference>
<dbReference type="CDD" id="cd19534">
    <property type="entry name" value="E_NRPS"/>
    <property type="match status" value="2"/>
</dbReference>
<dbReference type="InterPro" id="IPR045851">
    <property type="entry name" value="AMP-bd_C_sf"/>
</dbReference>
<evidence type="ECO:0000256" key="5">
    <source>
        <dbReference type="ARBA" id="ARBA00029454"/>
    </source>
</evidence>
<keyword evidence="9" id="KW-1185">Reference proteome</keyword>
<protein>
    <recommendedName>
        <fullName evidence="7">Carrier domain-containing protein</fullName>
    </recommendedName>
</protein>
<dbReference type="Gene3D" id="3.30.300.30">
    <property type="match status" value="4"/>
</dbReference>
<dbReference type="NCBIfam" id="TIGR01733">
    <property type="entry name" value="AA-adenyl-dom"/>
    <property type="match status" value="3"/>
</dbReference>
<feature type="domain" description="Carrier" evidence="7">
    <location>
        <begin position="794"/>
        <end position="870"/>
    </location>
</feature>
<dbReference type="SMART" id="SM00823">
    <property type="entry name" value="PKS_PP"/>
    <property type="match status" value="4"/>
</dbReference>
<evidence type="ECO:0000256" key="6">
    <source>
        <dbReference type="SAM" id="MobiDB-lite"/>
    </source>
</evidence>
<evidence type="ECO:0000256" key="4">
    <source>
        <dbReference type="ARBA" id="ARBA00022737"/>
    </source>
</evidence>
<feature type="region of interest" description="Disordered" evidence="6">
    <location>
        <begin position="115"/>
        <end position="136"/>
    </location>
</feature>
<name>S8B0C1_PENO1</name>
<evidence type="ECO:0000313" key="9">
    <source>
        <dbReference type="Proteomes" id="UP000019376"/>
    </source>
</evidence>
<dbReference type="PROSITE" id="PS50075">
    <property type="entry name" value="CARRIER"/>
    <property type="match status" value="4"/>
</dbReference>
<dbReference type="PANTHER" id="PTHR45398">
    <property type="match status" value="1"/>
</dbReference>
<feature type="compositionally biased region" description="Polar residues" evidence="6">
    <location>
        <begin position="5424"/>
        <end position="5439"/>
    </location>
</feature>
<dbReference type="FunFam" id="1.10.1200.10:FF:000024">
    <property type="entry name" value="Nonribosomal peptide synthase Pes1"/>
    <property type="match status" value="1"/>
</dbReference>
<dbReference type="SUPFAM" id="SSF52777">
    <property type="entry name" value="CoA-dependent acyltransferases"/>
    <property type="match status" value="14"/>
</dbReference>
<dbReference type="InterPro" id="IPR023213">
    <property type="entry name" value="CAT-like_dom_sf"/>
</dbReference>
<feature type="compositionally biased region" description="Polar residues" evidence="6">
    <location>
        <begin position="115"/>
        <end position="132"/>
    </location>
</feature>
<dbReference type="GO" id="GO:0016874">
    <property type="term" value="F:ligase activity"/>
    <property type="evidence" value="ECO:0007669"/>
    <property type="project" value="UniProtKB-KW"/>
</dbReference>
<dbReference type="EMBL" id="KB644414">
    <property type="protein sequence ID" value="EPS32203.1"/>
    <property type="molecule type" value="Genomic_DNA"/>
</dbReference>
<proteinExistence type="inferred from homology"/>